<keyword evidence="2" id="KW-1185">Reference proteome</keyword>
<evidence type="ECO:0000313" key="2">
    <source>
        <dbReference type="Proteomes" id="UP001550378"/>
    </source>
</evidence>
<accession>A0ABV2WE12</accession>
<organism evidence="1 2">
    <name type="scientific">Streptomyces lavendulocolor</name>
    <dbReference type="NCBI Taxonomy" id="67316"/>
    <lineage>
        <taxon>Bacteria</taxon>
        <taxon>Bacillati</taxon>
        <taxon>Actinomycetota</taxon>
        <taxon>Actinomycetes</taxon>
        <taxon>Kitasatosporales</taxon>
        <taxon>Streptomycetaceae</taxon>
        <taxon>Streptomyces</taxon>
    </lineage>
</organism>
<reference evidence="1 2" key="1">
    <citation type="submission" date="2024-06" db="EMBL/GenBank/DDBJ databases">
        <title>The Natural Products Discovery Center: Release of the First 8490 Sequenced Strains for Exploring Actinobacteria Biosynthetic Diversity.</title>
        <authorList>
            <person name="Kalkreuter E."/>
            <person name="Kautsar S.A."/>
            <person name="Yang D."/>
            <person name="Bader C.D."/>
            <person name="Teijaro C.N."/>
            <person name="Fluegel L."/>
            <person name="Davis C.M."/>
            <person name="Simpson J.R."/>
            <person name="Lauterbach L."/>
            <person name="Steele A.D."/>
            <person name="Gui C."/>
            <person name="Meng S."/>
            <person name="Li G."/>
            <person name="Viehrig K."/>
            <person name="Ye F."/>
            <person name="Su P."/>
            <person name="Kiefer A.F."/>
            <person name="Nichols A."/>
            <person name="Cepeda A.J."/>
            <person name="Yan W."/>
            <person name="Fan B."/>
            <person name="Jiang Y."/>
            <person name="Adhikari A."/>
            <person name="Zheng C.-J."/>
            <person name="Schuster L."/>
            <person name="Cowan T.M."/>
            <person name="Smanski M.J."/>
            <person name="Chevrette M.G."/>
            <person name="De Carvalho L.P.S."/>
            <person name="Shen B."/>
        </authorList>
    </citation>
    <scope>NUCLEOTIDE SEQUENCE [LARGE SCALE GENOMIC DNA]</scope>
    <source>
        <strain evidence="1 2">NPDC006337</strain>
    </source>
</reference>
<dbReference type="EMBL" id="JBEXZR010000038">
    <property type="protein sequence ID" value="MEU0711594.1"/>
    <property type="molecule type" value="Genomic_DNA"/>
</dbReference>
<gene>
    <name evidence="1" type="ORF">ABZ508_29965</name>
</gene>
<proteinExistence type="predicted"/>
<protein>
    <recommendedName>
        <fullName evidence="3">DUF1871 domain-containing protein</fullName>
    </recommendedName>
</protein>
<dbReference type="RefSeq" id="WP_359659199.1">
    <property type="nucleotide sequence ID" value="NZ_JBEXZO010000006.1"/>
</dbReference>
<dbReference type="Proteomes" id="UP001550378">
    <property type="component" value="Unassembled WGS sequence"/>
</dbReference>
<evidence type="ECO:0000313" key="1">
    <source>
        <dbReference type="EMBL" id="MEU0711594.1"/>
    </source>
</evidence>
<comment type="caution">
    <text evidence="1">The sequence shown here is derived from an EMBL/GenBank/DDBJ whole genome shotgun (WGS) entry which is preliminary data.</text>
</comment>
<sequence>MSSWDTSLEGDLRSLLNEWDPIGVADDVQDEYDCMLAPLLQQLRSGAGRSEIGEFLRHELEDHFGLDPLGPGPDAVAARVVAWWTSAGPAEELSPT</sequence>
<evidence type="ECO:0008006" key="3">
    <source>
        <dbReference type="Google" id="ProtNLM"/>
    </source>
</evidence>
<name>A0ABV2WE12_9ACTN</name>